<gene>
    <name evidence="1" type="ORF">ElyMa_001481600</name>
</gene>
<dbReference type="AlphaFoldDB" id="A0AAV4J328"/>
<organism evidence="1 2">
    <name type="scientific">Elysia marginata</name>
    <dbReference type="NCBI Taxonomy" id="1093978"/>
    <lineage>
        <taxon>Eukaryota</taxon>
        <taxon>Metazoa</taxon>
        <taxon>Spiralia</taxon>
        <taxon>Lophotrochozoa</taxon>
        <taxon>Mollusca</taxon>
        <taxon>Gastropoda</taxon>
        <taxon>Heterobranchia</taxon>
        <taxon>Euthyneura</taxon>
        <taxon>Panpulmonata</taxon>
        <taxon>Sacoglossa</taxon>
        <taxon>Placobranchoidea</taxon>
        <taxon>Plakobranchidae</taxon>
        <taxon>Elysia</taxon>
    </lineage>
</organism>
<dbReference type="EMBL" id="BMAT01002921">
    <property type="protein sequence ID" value="GFS16785.1"/>
    <property type="molecule type" value="Genomic_DNA"/>
</dbReference>
<reference evidence="1 2" key="1">
    <citation type="journal article" date="2021" name="Elife">
        <title>Chloroplast acquisition without the gene transfer in kleptoplastic sea slugs, Plakobranchus ocellatus.</title>
        <authorList>
            <person name="Maeda T."/>
            <person name="Takahashi S."/>
            <person name="Yoshida T."/>
            <person name="Shimamura S."/>
            <person name="Takaki Y."/>
            <person name="Nagai Y."/>
            <person name="Toyoda A."/>
            <person name="Suzuki Y."/>
            <person name="Arimoto A."/>
            <person name="Ishii H."/>
            <person name="Satoh N."/>
            <person name="Nishiyama T."/>
            <person name="Hasebe M."/>
            <person name="Maruyama T."/>
            <person name="Minagawa J."/>
            <person name="Obokata J."/>
            <person name="Shigenobu S."/>
        </authorList>
    </citation>
    <scope>NUCLEOTIDE SEQUENCE [LARGE SCALE GENOMIC DNA]</scope>
</reference>
<accession>A0AAV4J328</accession>
<name>A0AAV4J328_9GAST</name>
<keyword evidence="2" id="KW-1185">Reference proteome</keyword>
<proteinExistence type="predicted"/>
<comment type="caution">
    <text evidence="1">The sequence shown here is derived from an EMBL/GenBank/DDBJ whole genome shotgun (WGS) entry which is preliminary data.</text>
</comment>
<evidence type="ECO:0000313" key="1">
    <source>
        <dbReference type="EMBL" id="GFS16785.1"/>
    </source>
</evidence>
<sequence length="96" mass="11511">MDASVAIALVIALDSDELPRKRRKWSKDWFLKRETYGHYKLLKELRCNEPEDFRNFLRMDAPSFDELLGLFHSFIRQNRYHSSEEEDAISVHSEQH</sequence>
<protein>
    <submittedName>
        <fullName evidence="1">Uncharacterized protein</fullName>
    </submittedName>
</protein>
<evidence type="ECO:0000313" key="2">
    <source>
        <dbReference type="Proteomes" id="UP000762676"/>
    </source>
</evidence>
<dbReference type="Proteomes" id="UP000762676">
    <property type="component" value="Unassembled WGS sequence"/>
</dbReference>